<dbReference type="GeneID" id="20200117"/>
<organism evidence="2 3">
    <name type="scientific">Helobdella robusta</name>
    <name type="common">Californian leech</name>
    <dbReference type="NCBI Taxonomy" id="6412"/>
    <lineage>
        <taxon>Eukaryota</taxon>
        <taxon>Metazoa</taxon>
        <taxon>Spiralia</taxon>
        <taxon>Lophotrochozoa</taxon>
        <taxon>Annelida</taxon>
        <taxon>Clitellata</taxon>
        <taxon>Hirudinea</taxon>
        <taxon>Rhynchobdellida</taxon>
        <taxon>Glossiphoniidae</taxon>
        <taxon>Helobdella</taxon>
    </lineage>
</organism>
<protein>
    <submittedName>
        <fullName evidence="1 2">Uncharacterized protein</fullName>
    </submittedName>
</protein>
<keyword evidence="3" id="KW-1185">Reference proteome</keyword>
<reference evidence="1 3" key="2">
    <citation type="journal article" date="2013" name="Nature">
        <title>Insights into bilaterian evolution from three spiralian genomes.</title>
        <authorList>
            <person name="Simakov O."/>
            <person name="Marletaz F."/>
            <person name="Cho S.J."/>
            <person name="Edsinger-Gonzales E."/>
            <person name="Havlak P."/>
            <person name="Hellsten U."/>
            <person name="Kuo D.H."/>
            <person name="Larsson T."/>
            <person name="Lv J."/>
            <person name="Arendt D."/>
            <person name="Savage R."/>
            <person name="Osoegawa K."/>
            <person name="de Jong P."/>
            <person name="Grimwood J."/>
            <person name="Chapman J.A."/>
            <person name="Shapiro H."/>
            <person name="Aerts A."/>
            <person name="Otillar R.P."/>
            <person name="Terry A.Y."/>
            <person name="Boore J.L."/>
            <person name="Grigoriev I.V."/>
            <person name="Lindberg D.R."/>
            <person name="Seaver E.C."/>
            <person name="Weisblat D.A."/>
            <person name="Putnam N.H."/>
            <person name="Rokhsar D.S."/>
        </authorList>
    </citation>
    <scope>NUCLEOTIDE SEQUENCE</scope>
</reference>
<dbReference type="KEGG" id="hro:HELRODRAFT_163546"/>
<evidence type="ECO:0000313" key="2">
    <source>
        <dbReference type="EnsemblMetazoa" id="HelroP163546"/>
    </source>
</evidence>
<reference evidence="2" key="3">
    <citation type="submission" date="2015-06" db="UniProtKB">
        <authorList>
            <consortium name="EnsemblMetazoa"/>
        </authorList>
    </citation>
    <scope>IDENTIFICATION</scope>
</reference>
<dbReference type="EnsemblMetazoa" id="HelroT163546">
    <property type="protein sequence ID" value="HelroP163546"/>
    <property type="gene ID" value="HelroG163546"/>
</dbReference>
<dbReference type="InParanoid" id="T1EU67"/>
<evidence type="ECO:0000313" key="3">
    <source>
        <dbReference type="Proteomes" id="UP000015101"/>
    </source>
</evidence>
<reference evidence="3" key="1">
    <citation type="submission" date="2012-12" db="EMBL/GenBank/DDBJ databases">
        <authorList>
            <person name="Hellsten U."/>
            <person name="Grimwood J."/>
            <person name="Chapman J.A."/>
            <person name="Shapiro H."/>
            <person name="Aerts A."/>
            <person name="Otillar R.P."/>
            <person name="Terry A.Y."/>
            <person name="Boore J.L."/>
            <person name="Simakov O."/>
            <person name="Marletaz F."/>
            <person name="Cho S.-J."/>
            <person name="Edsinger-Gonzales E."/>
            <person name="Havlak P."/>
            <person name="Kuo D.-H."/>
            <person name="Larsson T."/>
            <person name="Lv J."/>
            <person name="Arendt D."/>
            <person name="Savage R."/>
            <person name="Osoegawa K."/>
            <person name="de Jong P."/>
            <person name="Lindberg D.R."/>
            <person name="Seaver E.C."/>
            <person name="Weisblat D.A."/>
            <person name="Putnam N.H."/>
            <person name="Grigoriev I.V."/>
            <person name="Rokhsar D.S."/>
        </authorList>
    </citation>
    <scope>NUCLEOTIDE SEQUENCE</scope>
</reference>
<dbReference type="RefSeq" id="XP_009025635.1">
    <property type="nucleotide sequence ID" value="XM_009027387.1"/>
</dbReference>
<dbReference type="HOGENOM" id="CLU_1483567_0_0_1"/>
<sequence length="182" mass="21699">MSRKIAVRTSAEHILKRMQNITEGGEHLGPIKSRLLKTKRDDVDRQEKKSNHSPILLTPSQDEINLTQIINRCDESTVERFSVEHWRLLKEELDNMNCKQIRYERLFNQIIWEEENKLQFDYPGGGEGYRARCRLLSKFELCLREFNQWAADAYPKVHIRNEWPRAILDAISYQNIDSLWRK</sequence>
<dbReference type="CTD" id="20200117"/>
<gene>
    <name evidence="2" type="primary">20200117</name>
    <name evidence="1" type="ORF">HELRODRAFT_163546</name>
</gene>
<dbReference type="EMBL" id="KB097495">
    <property type="protein sequence ID" value="ESN96479.1"/>
    <property type="molecule type" value="Genomic_DNA"/>
</dbReference>
<dbReference type="Proteomes" id="UP000015101">
    <property type="component" value="Unassembled WGS sequence"/>
</dbReference>
<dbReference type="AlphaFoldDB" id="T1EU67"/>
<dbReference type="EMBL" id="AMQM01001393">
    <property type="status" value="NOT_ANNOTATED_CDS"/>
    <property type="molecule type" value="Genomic_DNA"/>
</dbReference>
<evidence type="ECO:0000313" key="1">
    <source>
        <dbReference type="EMBL" id="ESN96479.1"/>
    </source>
</evidence>
<name>T1EU67_HELRO</name>
<accession>T1EU67</accession>
<proteinExistence type="predicted"/>